<dbReference type="RefSeq" id="WP_207561024.1">
    <property type="nucleotide sequence ID" value="NZ_CP046072.1"/>
</dbReference>
<proteinExistence type="predicted"/>
<keyword evidence="1" id="KW-0812">Transmembrane</keyword>
<feature type="transmembrane region" description="Helical" evidence="1">
    <location>
        <begin position="118"/>
        <end position="140"/>
    </location>
</feature>
<dbReference type="KEGG" id="saqt:GJV85_08805"/>
<reference evidence="2" key="1">
    <citation type="submission" date="2019-11" db="EMBL/GenBank/DDBJ databases">
        <authorList>
            <person name="Kojima H."/>
        </authorList>
    </citation>
    <scope>NUCLEOTIDE SEQUENCE</scope>
    <source>
        <strain evidence="2">H1576</strain>
    </source>
</reference>
<keyword evidence="3" id="KW-1185">Reference proteome</keyword>
<protein>
    <submittedName>
        <fullName evidence="2">Uncharacterized protein</fullName>
    </submittedName>
</protein>
<organism evidence="2 3">
    <name type="scientific">Sulfurimonas aquatica</name>
    <dbReference type="NCBI Taxonomy" id="2672570"/>
    <lineage>
        <taxon>Bacteria</taxon>
        <taxon>Pseudomonadati</taxon>
        <taxon>Campylobacterota</taxon>
        <taxon>Epsilonproteobacteria</taxon>
        <taxon>Campylobacterales</taxon>
        <taxon>Sulfurimonadaceae</taxon>
        <taxon>Sulfurimonas</taxon>
    </lineage>
</organism>
<evidence type="ECO:0000313" key="3">
    <source>
        <dbReference type="Proteomes" id="UP000671852"/>
    </source>
</evidence>
<dbReference type="EMBL" id="CP046072">
    <property type="protein sequence ID" value="QSZ42207.1"/>
    <property type="molecule type" value="Genomic_DNA"/>
</dbReference>
<sequence length="174" mass="20667">MKDIIEINLKKYEDAFNEFEYFKTSEVRRLNPDLIEYIDDILSENGLNNKLKIIVYIDEKYDKSQVEKIKSSLSRIYNKKEAELKKERDENLKKGIIYLIIGSTMLIASNLINKETELLKEIFLIGGWVFVWESFYSVIFESMKISNIIKKYKKRDDILDNNIDIKTEMSKDIN</sequence>
<keyword evidence="1" id="KW-1133">Transmembrane helix</keyword>
<dbReference type="Proteomes" id="UP000671852">
    <property type="component" value="Chromosome"/>
</dbReference>
<evidence type="ECO:0000313" key="2">
    <source>
        <dbReference type="EMBL" id="QSZ42207.1"/>
    </source>
</evidence>
<feature type="transmembrane region" description="Helical" evidence="1">
    <location>
        <begin position="95"/>
        <end position="112"/>
    </location>
</feature>
<dbReference type="AlphaFoldDB" id="A0A975B0Z5"/>
<reference evidence="2" key="2">
    <citation type="submission" date="2021-04" db="EMBL/GenBank/DDBJ databases">
        <title>Isolation and characterization of a novel species of the genus Sulfurimonas.</title>
        <authorList>
            <person name="Fukui M."/>
        </authorList>
    </citation>
    <scope>NUCLEOTIDE SEQUENCE</scope>
    <source>
        <strain evidence="2">H1576</strain>
    </source>
</reference>
<accession>A0A975B0Z5</accession>
<name>A0A975B0Z5_9BACT</name>
<keyword evidence="1" id="KW-0472">Membrane</keyword>
<gene>
    <name evidence="2" type="ORF">GJV85_08805</name>
</gene>
<evidence type="ECO:0000256" key="1">
    <source>
        <dbReference type="SAM" id="Phobius"/>
    </source>
</evidence>